<reference evidence="6" key="1">
    <citation type="submission" date="2021-04" db="EMBL/GenBank/DDBJ databases">
        <title>Genomic insights into ecological role and evolution of a novel Thermoplasmata order Candidatus Sysuiplasmatales.</title>
        <authorList>
            <person name="Yuan Y."/>
        </authorList>
    </citation>
    <scope>NUCLEOTIDE SEQUENCE</scope>
    <source>
        <strain evidence="7">TUT19-bin139</strain>
        <strain evidence="6">YP2-bin.285</strain>
    </source>
</reference>
<dbReference type="SUPFAM" id="SSF51735">
    <property type="entry name" value="NAD(P)-binding Rossmann-fold domains"/>
    <property type="match status" value="1"/>
</dbReference>
<evidence type="ECO:0000313" key="8">
    <source>
        <dbReference type="Proteomes" id="UP000716004"/>
    </source>
</evidence>
<dbReference type="GO" id="GO:0016616">
    <property type="term" value="F:oxidoreductase activity, acting on the CH-OH group of donors, NAD or NADP as acceptor"/>
    <property type="evidence" value="ECO:0007669"/>
    <property type="project" value="InterPro"/>
</dbReference>
<protein>
    <submittedName>
        <fullName evidence="6">Hydroxyacid dehydrogenase</fullName>
    </submittedName>
</protein>
<dbReference type="PANTHER" id="PTHR42789">
    <property type="entry name" value="D-ISOMER SPECIFIC 2-HYDROXYACID DEHYDROGENASE FAMILY PROTEIN (AFU_ORTHOLOGUE AFUA_6G10090)"/>
    <property type="match status" value="1"/>
</dbReference>
<dbReference type="InterPro" id="IPR006139">
    <property type="entry name" value="D-isomer_2_OHA_DH_cat_dom"/>
</dbReference>
<keyword evidence="2 4" id="KW-0560">Oxidoreductase</keyword>
<dbReference type="SUPFAM" id="SSF52283">
    <property type="entry name" value="Formate/glycerate dehydrogenase catalytic domain-like"/>
    <property type="match status" value="1"/>
</dbReference>
<evidence type="ECO:0000313" key="6">
    <source>
        <dbReference type="EMBL" id="MBX8631326.1"/>
    </source>
</evidence>
<dbReference type="Proteomes" id="UP000750197">
    <property type="component" value="Unassembled WGS sequence"/>
</dbReference>
<dbReference type="AlphaFoldDB" id="A0A8J7YPD5"/>
<dbReference type="InterPro" id="IPR050857">
    <property type="entry name" value="D-2-hydroxyacid_DH"/>
</dbReference>
<feature type="domain" description="S-adenosyl-L-homocysteine hydrolase NAD binding" evidence="5">
    <location>
        <begin position="123"/>
        <end position="276"/>
    </location>
</feature>
<evidence type="ECO:0000256" key="3">
    <source>
        <dbReference type="ARBA" id="ARBA00023027"/>
    </source>
</evidence>
<dbReference type="Pfam" id="PF00389">
    <property type="entry name" value="2-Hacid_dh"/>
    <property type="match status" value="1"/>
</dbReference>
<dbReference type="SMART" id="SM00997">
    <property type="entry name" value="AdoHcyase_NAD"/>
    <property type="match status" value="1"/>
</dbReference>
<evidence type="ECO:0000256" key="2">
    <source>
        <dbReference type="ARBA" id="ARBA00023002"/>
    </source>
</evidence>
<dbReference type="InterPro" id="IPR006140">
    <property type="entry name" value="D-isomer_DH_NAD-bd"/>
</dbReference>
<dbReference type="Proteomes" id="UP000716004">
    <property type="component" value="Unassembled WGS sequence"/>
</dbReference>
<keyword evidence="3" id="KW-0520">NAD</keyword>
<name>A0A8J7YPD5_9ARCH</name>
<dbReference type="EMBL" id="JAHEAC010000076">
    <property type="protein sequence ID" value="MBX8644585.1"/>
    <property type="molecule type" value="Genomic_DNA"/>
</dbReference>
<comment type="caution">
    <text evidence="6">The sequence shown here is derived from an EMBL/GenBank/DDBJ whole genome shotgun (WGS) entry which is preliminary data.</text>
</comment>
<dbReference type="CDD" id="cd12173">
    <property type="entry name" value="PGDH_4"/>
    <property type="match status" value="1"/>
</dbReference>
<dbReference type="InterPro" id="IPR036291">
    <property type="entry name" value="NAD(P)-bd_dom_sf"/>
</dbReference>
<dbReference type="Pfam" id="PF02826">
    <property type="entry name" value="2-Hacid_dh_C"/>
    <property type="match status" value="1"/>
</dbReference>
<evidence type="ECO:0000259" key="5">
    <source>
        <dbReference type="SMART" id="SM00997"/>
    </source>
</evidence>
<dbReference type="GO" id="GO:0051287">
    <property type="term" value="F:NAD binding"/>
    <property type="evidence" value="ECO:0007669"/>
    <property type="project" value="InterPro"/>
</dbReference>
<gene>
    <name evidence="6" type="ORF">J9259_02215</name>
    <name evidence="7" type="ORF">KIY12_07690</name>
</gene>
<evidence type="ECO:0000256" key="1">
    <source>
        <dbReference type="ARBA" id="ARBA00005854"/>
    </source>
</evidence>
<accession>A0A8J7YPD5</accession>
<organism evidence="6 8">
    <name type="scientific">Candidatus Sysuiplasma superficiale</name>
    <dbReference type="NCBI Taxonomy" id="2823368"/>
    <lineage>
        <taxon>Archaea</taxon>
        <taxon>Methanobacteriati</taxon>
        <taxon>Thermoplasmatota</taxon>
        <taxon>Thermoplasmata</taxon>
        <taxon>Candidatus Sysuiplasmatales</taxon>
        <taxon>Candidatus Sysuiplasmataceae</taxon>
        <taxon>Candidatus Sysuiplasma</taxon>
    </lineage>
</organism>
<dbReference type="EMBL" id="JAGVSJ010000003">
    <property type="protein sequence ID" value="MBX8631326.1"/>
    <property type="molecule type" value="Genomic_DNA"/>
</dbReference>
<dbReference type="PANTHER" id="PTHR42789:SF1">
    <property type="entry name" value="D-ISOMER SPECIFIC 2-HYDROXYACID DEHYDROGENASE FAMILY PROTEIN (AFU_ORTHOLOGUE AFUA_6G10090)"/>
    <property type="match status" value="1"/>
</dbReference>
<comment type="similarity">
    <text evidence="1 4">Belongs to the D-isomer specific 2-hydroxyacid dehydrogenase family.</text>
</comment>
<proteinExistence type="inferred from homology"/>
<evidence type="ECO:0000256" key="4">
    <source>
        <dbReference type="RuleBase" id="RU003719"/>
    </source>
</evidence>
<dbReference type="Gene3D" id="3.40.50.720">
    <property type="entry name" value="NAD(P)-binding Rossmann-like Domain"/>
    <property type="match status" value="2"/>
</dbReference>
<evidence type="ECO:0000313" key="7">
    <source>
        <dbReference type="EMBL" id="MBX8644585.1"/>
    </source>
</evidence>
<dbReference type="InterPro" id="IPR015878">
    <property type="entry name" value="Ado_hCys_hydrolase_NAD-bd"/>
</dbReference>
<sequence length="323" mass="35322">MTKIIVTDAVDEKHVNKLRSMDGFEVDFRNGITKDELSSIIGGYDCVVVRSRTKLTSDIIEKATRARLIVRAGVGVDNIDVEAATRRNIPVANTPWANVISAAELAFAMMLTVSRRLHEANASMHSGRWETLKFTGTELSEKKLGIIGLGRVGREVAKRARAFQMTVLASDPYIGRDVAESAGAKLVSKEELLTQSDIVTLHASMMPGNVHLIGRKEIETMKDGAILINTARGEMIDTEALADALKSGKLAGAGLDVFEKEQMADPRLTGLPTIVMTPHIGAQTREAQDRVGREVVDVIDAFFNRHQLLNVVNEGRIAIPRTR</sequence>
<dbReference type="FunFam" id="3.40.50.720:FF:000021">
    <property type="entry name" value="D-3-phosphoglycerate dehydrogenase"/>
    <property type="match status" value="1"/>
</dbReference>